<dbReference type="InterPro" id="IPR005066">
    <property type="entry name" value="MoCF_OxRdtse_dimer"/>
</dbReference>
<feature type="coiled-coil region" evidence="5">
    <location>
        <begin position="809"/>
        <end position="836"/>
    </location>
</feature>
<dbReference type="InterPro" id="IPR001199">
    <property type="entry name" value="Cyt_B5-like_heme/steroid-bd"/>
</dbReference>
<dbReference type="Gene3D" id="3.10.120.10">
    <property type="entry name" value="Cytochrome b5-like heme/steroid binding domain"/>
    <property type="match status" value="1"/>
</dbReference>
<dbReference type="SMART" id="SM01117">
    <property type="entry name" value="Cyt-b5"/>
    <property type="match status" value="1"/>
</dbReference>
<comment type="cofactor">
    <cofactor evidence="1">
        <name>Mo-molybdopterin</name>
        <dbReference type="ChEBI" id="CHEBI:71302"/>
    </cofactor>
</comment>
<keyword evidence="2" id="KW-0500">Molybdenum</keyword>
<evidence type="ECO:0000313" key="8">
    <source>
        <dbReference type="EMBL" id="CAK9052535.1"/>
    </source>
</evidence>
<feature type="domain" description="Cytochrome b5 heme-binding" evidence="6">
    <location>
        <begin position="65"/>
        <end position="143"/>
    </location>
</feature>
<dbReference type="EMBL" id="CAXAMM010022558">
    <property type="protein sequence ID" value="CAK9052204.1"/>
    <property type="molecule type" value="Genomic_DNA"/>
</dbReference>
<feature type="coiled-coil region" evidence="5">
    <location>
        <begin position="963"/>
        <end position="990"/>
    </location>
</feature>
<dbReference type="SUPFAM" id="SSF55856">
    <property type="entry name" value="Cytochrome b5-like heme/steroid binding domain"/>
    <property type="match status" value="1"/>
</dbReference>
<dbReference type="InterPro" id="IPR036400">
    <property type="entry name" value="Cyt_B5-like_heme/steroid_sf"/>
</dbReference>
<dbReference type="PANTHER" id="PTHR19372">
    <property type="entry name" value="SULFITE REDUCTASE"/>
    <property type="match status" value="1"/>
</dbReference>
<keyword evidence="3" id="KW-0479">Metal-binding</keyword>
<dbReference type="InterPro" id="IPR000572">
    <property type="entry name" value="OxRdtase_Mopterin-bd_dom"/>
</dbReference>
<dbReference type="EMBL" id="CAXAMM010022780">
    <property type="protein sequence ID" value="CAK9052535.1"/>
    <property type="molecule type" value="Genomic_DNA"/>
</dbReference>
<evidence type="ECO:0000259" key="6">
    <source>
        <dbReference type="PROSITE" id="PS50255"/>
    </source>
</evidence>
<evidence type="ECO:0000313" key="7">
    <source>
        <dbReference type="EMBL" id="CAK9052204.1"/>
    </source>
</evidence>
<evidence type="ECO:0000256" key="1">
    <source>
        <dbReference type="ARBA" id="ARBA00001924"/>
    </source>
</evidence>
<dbReference type="InterPro" id="IPR014756">
    <property type="entry name" value="Ig_E-set"/>
</dbReference>
<dbReference type="Pfam" id="PF00174">
    <property type="entry name" value="Oxidored_molyb"/>
    <property type="match status" value="1"/>
</dbReference>
<dbReference type="SUPFAM" id="SSF56524">
    <property type="entry name" value="Oxidoreductase molybdopterin-binding domain"/>
    <property type="match status" value="1"/>
</dbReference>
<dbReference type="Pfam" id="PF00173">
    <property type="entry name" value="Cyt-b5"/>
    <property type="match status" value="1"/>
</dbReference>
<evidence type="ECO:0000256" key="3">
    <source>
        <dbReference type="ARBA" id="ARBA00022723"/>
    </source>
</evidence>
<dbReference type="Proteomes" id="UP001642464">
    <property type="component" value="Unassembled WGS sequence"/>
</dbReference>
<name>A0ABP0MNA8_9DINO</name>
<dbReference type="SUPFAM" id="SSF81296">
    <property type="entry name" value="E set domains"/>
    <property type="match status" value="1"/>
</dbReference>
<proteinExistence type="predicted"/>
<keyword evidence="4" id="KW-0560">Oxidoreductase</keyword>
<accession>A0ABP0MNA8</accession>
<dbReference type="InterPro" id="IPR008335">
    <property type="entry name" value="Mopterin_OxRdtase_euk"/>
</dbReference>
<evidence type="ECO:0000256" key="4">
    <source>
        <dbReference type="ARBA" id="ARBA00023002"/>
    </source>
</evidence>
<keyword evidence="9" id="KW-1185">Reference proteome</keyword>
<comment type="caution">
    <text evidence="7">The sequence shown here is derived from an EMBL/GenBank/DDBJ whole genome shotgun (WGS) entry which is preliminary data.</text>
</comment>
<dbReference type="PROSITE" id="PS50255">
    <property type="entry name" value="CYTOCHROME_B5_2"/>
    <property type="match status" value="1"/>
</dbReference>
<dbReference type="PANTHER" id="PTHR19372:SF7">
    <property type="entry name" value="SULFITE OXIDASE, MITOCHONDRIAL"/>
    <property type="match status" value="1"/>
</dbReference>
<dbReference type="PRINTS" id="PR00407">
    <property type="entry name" value="EUMOPTERIN"/>
</dbReference>
<gene>
    <name evidence="7" type="ORF">SCF082_LOCUS28588</name>
    <name evidence="8" type="ORF">SCF082_LOCUS28727</name>
</gene>
<evidence type="ECO:0000313" key="9">
    <source>
        <dbReference type="Proteomes" id="UP001642464"/>
    </source>
</evidence>
<evidence type="ECO:0000256" key="5">
    <source>
        <dbReference type="SAM" id="Coils"/>
    </source>
</evidence>
<keyword evidence="5" id="KW-0175">Coiled coil</keyword>
<dbReference type="InterPro" id="IPR036374">
    <property type="entry name" value="OxRdtase_Mopterin-bd_sf"/>
</dbReference>
<organism evidence="7 9">
    <name type="scientific">Durusdinium trenchii</name>
    <dbReference type="NCBI Taxonomy" id="1381693"/>
    <lineage>
        <taxon>Eukaryota</taxon>
        <taxon>Sar</taxon>
        <taxon>Alveolata</taxon>
        <taxon>Dinophyceae</taxon>
        <taxon>Suessiales</taxon>
        <taxon>Symbiodiniaceae</taxon>
        <taxon>Durusdinium</taxon>
    </lineage>
</organism>
<dbReference type="Gene3D" id="2.60.40.650">
    <property type="match status" value="1"/>
</dbReference>
<protein>
    <submittedName>
        <fullName evidence="7">Mitochondrial (Protein shopper)</fullName>
    </submittedName>
</protein>
<evidence type="ECO:0000256" key="2">
    <source>
        <dbReference type="ARBA" id="ARBA00022505"/>
    </source>
</evidence>
<dbReference type="Pfam" id="PF03404">
    <property type="entry name" value="Mo-co_dimer"/>
    <property type="match status" value="1"/>
</dbReference>
<reference evidence="7 9" key="1">
    <citation type="submission" date="2024-02" db="EMBL/GenBank/DDBJ databases">
        <authorList>
            <person name="Chen Y."/>
            <person name="Shah S."/>
            <person name="Dougan E. K."/>
            <person name="Thang M."/>
            <person name="Chan C."/>
        </authorList>
    </citation>
    <scope>NUCLEOTIDE SEQUENCE [LARGE SCALE GENOMIC DNA]</scope>
</reference>
<sequence length="994" mass="110010">MRSSLARLAPAVARLRVEGRRSSSWQLGAGALAGSAIGAAALCESKTTLGSPVATNREVPRDQDLRIIGLEELRAHNNMDDGLWISYHGHVYDVTHFARIHPGGPGRIQMAGGSDLQKYFDVYHVHPDVSKFLDRTCLLGRLTAADAKRSYEETIFGNPYEDEPPRDLQQTIAKAPRWANLMGPYLLDSFRTPLRGFYVRNHFPVPSWEDVENDYEFEVSVPGATRSFKLKDLRALPQATVEATLICGGAALYPRYLHRTENRESWEQKEFPRHEVNNNFWGSHAVWTGVKCRDVLRLCGLDVDALALGEKPMPAKYLRLTGHDADETGASFGVTIPLEKAIDPFGDVLLATTMNGSTLPADHGYPVRVLVPGFAGVRNCKWLAKMELSDELHSSHVDTHTDEVIYPPNMNFEDHVAKASFTGQAVKRAGRWEGGQDNEVFRVMEMPVHSSVLVPELHSVVGKEAIAEVLKEGLEVKGIALGGGGHRIARVDVSIDGGKSYIPADLDDHGMEKVHKRNYHWSWYWWSKKVPLSEEMKHQLLAGQSLTLQVASRAMTEHGNTQPSRQDAVSLYNLVGNICSDRSTQIGWNCKELHLRNATVLTSHIFDKVFWLDSKKFHLKRPICGAPVWREPKARPRRLTSPKAKSKRTWPRLLGAWKMPVGGTWGPCHRAESSALDAAQTPDGLFGDSIGDPSSGICWDEAVVVECDKARVDGDEIFLGSRFVPMRALPIPSHFPVRSSEKKARLCSACGLSLGRKNPGGFAGVVSKALENRLIEAEDGTTGGTASEESLAQRFSQEELLATCGPGDVARAQADLDQLMQARRDLGVQLSEQQEQLQLVTFEMETAKASLAKDTSYAVRVAECQSQREALLQEVAVGQEKANMLDLQMRETCEALSVYKAELEAKRAAPAKPLTKSMQAWAAVTEAQEVCERQVSSALSSLQVAGESLKEEARCRGSLRWRVRELAEKLMALDEELELLQQQAGVEEEDPEIT</sequence>
<dbReference type="Gene3D" id="3.90.420.10">
    <property type="entry name" value="Oxidoreductase, molybdopterin-binding domain"/>
    <property type="match status" value="1"/>
</dbReference>